<dbReference type="GO" id="GO:0016887">
    <property type="term" value="F:ATP hydrolysis activity"/>
    <property type="evidence" value="ECO:0007669"/>
    <property type="project" value="InterPro"/>
</dbReference>
<reference evidence="5 6" key="1">
    <citation type="journal article" date="2015" name="Int. J. Syst. Evol. Microbiol.">
        <title>Acinetobacter equi sp. nov. isolated from horse faeces.</title>
        <authorList>
            <person name="Poppel M.T."/>
            <person name="Skiebe E."/>
            <person name="Laue M."/>
            <person name="Bergmann H."/>
            <person name="Ebersberger I."/>
            <person name="Garn T."/>
            <person name="Fruth A."/>
            <person name="Baumgardt S."/>
            <person name="Busse H.J."/>
            <person name="Wilharm G."/>
        </authorList>
    </citation>
    <scope>NUCLEOTIDE SEQUENCE [LARGE SCALE GENOMIC DNA]</scope>
    <source>
        <strain evidence="5 6">114</strain>
    </source>
</reference>
<dbReference type="PROSITE" id="PS00211">
    <property type="entry name" value="ABC_TRANSPORTER_1"/>
    <property type="match status" value="1"/>
</dbReference>
<dbReference type="InterPro" id="IPR027417">
    <property type="entry name" value="P-loop_NTPase"/>
</dbReference>
<dbReference type="InterPro" id="IPR017871">
    <property type="entry name" value="ABC_transporter-like_CS"/>
</dbReference>
<keyword evidence="2" id="KW-0547">Nucleotide-binding</keyword>
<dbReference type="OrthoDB" id="9775490at2"/>
<dbReference type="Gene3D" id="3.40.50.300">
    <property type="entry name" value="P-loop containing nucleotide triphosphate hydrolases"/>
    <property type="match status" value="1"/>
</dbReference>
<dbReference type="STRING" id="1324350.AOY20_09005"/>
<sequence length="311" mass="35189">MTDALVLRDLSKTYKNGFQALKGINLNVPEGEFYALLGPNGAGKSTTISIISSLTKKTSGSVEIFGHNLDTHPSQAKQCLGIVPQEFNFGHFEKTFDILVTQAGYYGIAKKEAEQRAEEYLEKLGLWEKRGVQARMLSGGMKRRLMIARAMMHEPKLLILDEPTAGVDIELRRSMWDFLIEMNNKGTSIILTTHYLEEAEMLCRRIAIIDRGVIKEDTSMKSFLNQLNEESFIFDLANPIQPFNIDILGVEFNLIDPVTLEVTMDKVHTLNELFQLLEAQGIQVKSMRNKSNRLEELFVKMVEKNLNGEAQ</sequence>
<keyword evidence="6" id="KW-1185">Reference proteome</keyword>
<dbReference type="PROSITE" id="PS50893">
    <property type="entry name" value="ABC_TRANSPORTER_2"/>
    <property type="match status" value="1"/>
</dbReference>
<dbReference type="EMBL" id="CP012808">
    <property type="protein sequence ID" value="ALH95656.1"/>
    <property type="molecule type" value="Genomic_DNA"/>
</dbReference>
<dbReference type="KEGG" id="aei:AOY20_09005"/>
<evidence type="ECO:0000256" key="1">
    <source>
        <dbReference type="ARBA" id="ARBA00022448"/>
    </source>
</evidence>
<evidence type="ECO:0000313" key="6">
    <source>
        <dbReference type="Proteomes" id="UP000064939"/>
    </source>
</evidence>
<feature type="domain" description="ABC transporter" evidence="4">
    <location>
        <begin position="5"/>
        <end position="236"/>
    </location>
</feature>
<gene>
    <name evidence="5" type="ORF">AOY20_09005</name>
</gene>
<dbReference type="AlphaFoldDB" id="A0A0N9W294"/>
<dbReference type="SUPFAM" id="SSF52540">
    <property type="entry name" value="P-loop containing nucleoside triphosphate hydrolases"/>
    <property type="match status" value="1"/>
</dbReference>
<dbReference type="PANTHER" id="PTHR42711">
    <property type="entry name" value="ABC TRANSPORTER ATP-BINDING PROTEIN"/>
    <property type="match status" value="1"/>
</dbReference>
<name>A0A0N9W294_9GAMM</name>
<dbReference type="InterPro" id="IPR050763">
    <property type="entry name" value="ABC_transporter_ATP-binding"/>
</dbReference>
<evidence type="ECO:0000256" key="3">
    <source>
        <dbReference type="ARBA" id="ARBA00022840"/>
    </source>
</evidence>
<evidence type="ECO:0000259" key="4">
    <source>
        <dbReference type="PROSITE" id="PS50893"/>
    </source>
</evidence>
<organism evidence="5 6">
    <name type="scientific">Acinetobacter equi</name>
    <dbReference type="NCBI Taxonomy" id="1324350"/>
    <lineage>
        <taxon>Bacteria</taxon>
        <taxon>Pseudomonadati</taxon>
        <taxon>Pseudomonadota</taxon>
        <taxon>Gammaproteobacteria</taxon>
        <taxon>Moraxellales</taxon>
        <taxon>Moraxellaceae</taxon>
        <taxon>Acinetobacter</taxon>
    </lineage>
</organism>
<dbReference type="InterPro" id="IPR003593">
    <property type="entry name" value="AAA+_ATPase"/>
</dbReference>
<dbReference type="RefSeq" id="WP_054581547.1">
    <property type="nucleotide sequence ID" value="NZ_CP012808.1"/>
</dbReference>
<keyword evidence="3" id="KW-0067">ATP-binding</keyword>
<evidence type="ECO:0000313" key="5">
    <source>
        <dbReference type="EMBL" id="ALH95656.1"/>
    </source>
</evidence>
<dbReference type="Proteomes" id="UP000064939">
    <property type="component" value="Chromosome"/>
</dbReference>
<dbReference type="SMART" id="SM00382">
    <property type="entry name" value="AAA"/>
    <property type="match status" value="1"/>
</dbReference>
<proteinExistence type="predicted"/>
<dbReference type="InterPro" id="IPR003439">
    <property type="entry name" value="ABC_transporter-like_ATP-bd"/>
</dbReference>
<accession>A0A0N9W294</accession>
<evidence type="ECO:0000256" key="2">
    <source>
        <dbReference type="ARBA" id="ARBA00022741"/>
    </source>
</evidence>
<dbReference type="Pfam" id="PF00005">
    <property type="entry name" value="ABC_tran"/>
    <property type="match status" value="1"/>
</dbReference>
<keyword evidence="1" id="KW-0813">Transport</keyword>
<protein>
    <submittedName>
        <fullName evidence="5">ABC transporter</fullName>
    </submittedName>
</protein>
<dbReference type="PANTHER" id="PTHR42711:SF15">
    <property type="entry name" value="ABC-TYPE MULTIDRUG TRANSPORT SYSTEM, ATPASE COMPONENT"/>
    <property type="match status" value="1"/>
</dbReference>
<dbReference type="GO" id="GO:0005524">
    <property type="term" value="F:ATP binding"/>
    <property type="evidence" value="ECO:0007669"/>
    <property type="project" value="UniProtKB-KW"/>
</dbReference>